<dbReference type="EMBL" id="BMKW01000024">
    <property type="protein sequence ID" value="GGJ42907.1"/>
    <property type="molecule type" value="Genomic_DNA"/>
</dbReference>
<proteinExistence type="inferred from homology"/>
<organism evidence="2 3">
    <name type="scientific">Neoroseomonas lacus</name>
    <dbReference type="NCBI Taxonomy" id="287609"/>
    <lineage>
        <taxon>Bacteria</taxon>
        <taxon>Pseudomonadati</taxon>
        <taxon>Pseudomonadota</taxon>
        <taxon>Alphaproteobacteria</taxon>
        <taxon>Acetobacterales</taxon>
        <taxon>Acetobacteraceae</taxon>
        <taxon>Neoroseomonas</taxon>
    </lineage>
</organism>
<dbReference type="PIRSF" id="PIRSF017082">
    <property type="entry name" value="YflP"/>
    <property type="match status" value="1"/>
</dbReference>
<evidence type="ECO:0000256" key="1">
    <source>
        <dbReference type="ARBA" id="ARBA00006987"/>
    </source>
</evidence>
<dbReference type="RefSeq" id="WP_188973490.1">
    <property type="nucleotide sequence ID" value="NZ_BMKW01000024.1"/>
</dbReference>
<dbReference type="InterPro" id="IPR042100">
    <property type="entry name" value="Bug_dom1"/>
</dbReference>
<name>A0A917L4T1_9PROT</name>
<sequence>MTHHLITRRLALGGALALPALNLKAQATLPDRPIRLICPWTPGGTTDTYLRGIAPIVSRHLGQALIVENRAGASGAVAMAWLKTQRPDGTVIAGVTDASFRIALVQQVQYDPRTDFSFIAATGTLNFGWAVLKDSPIRDLRDMVERARAQPEGITFAGGGTPTNPPFGMRLLEYRTGTKFLFVPFAGGGQMINAVMSRDVDLVFDALGALAGVIDGGTFRALAVAAEERFPRWPEVPTAKEQGFDVAVDLPCGFIAPRGMAPELVRVFEAAFRKATEDPEHVTLLGRLNLGPFWRDAAAYETHVRGSLDSLPAIYRAIGMLPS</sequence>
<reference evidence="2" key="1">
    <citation type="journal article" date="2014" name="Int. J. Syst. Evol. Microbiol.">
        <title>Complete genome sequence of Corynebacterium casei LMG S-19264T (=DSM 44701T), isolated from a smear-ripened cheese.</title>
        <authorList>
            <consortium name="US DOE Joint Genome Institute (JGI-PGF)"/>
            <person name="Walter F."/>
            <person name="Albersmeier A."/>
            <person name="Kalinowski J."/>
            <person name="Ruckert C."/>
        </authorList>
    </citation>
    <scope>NUCLEOTIDE SEQUENCE</scope>
    <source>
        <strain evidence="2">CGMCC 1.3617</strain>
    </source>
</reference>
<dbReference type="SUPFAM" id="SSF53850">
    <property type="entry name" value="Periplasmic binding protein-like II"/>
    <property type="match status" value="1"/>
</dbReference>
<dbReference type="Proteomes" id="UP000661507">
    <property type="component" value="Unassembled WGS sequence"/>
</dbReference>
<dbReference type="AlphaFoldDB" id="A0A917L4T1"/>
<reference evidence="2" key="2">
    <citation type="submission" date="2020-09" db="EMBL/GenBank/DDBJ databases">
        <authorList>
            <person name="Sun Q."/>
            <person name="Zhou Y."/>
        </authorList>
    </citation>
    <scope>NUCLEOTIDE SEQUENCE</scope>
    <source>
        <strain evidence="2">CGMCC 1.3617</strain>
    </source>
</reference>
<dbReference type="InterPro" id="IPR005064">
    <property type="entry name" value="BUG"/>
</dbReference>
<keyword evidence="3" id="KW-1185">Reference proteome</keyword>
<accession>A0A917L4T1</accession>
<dbReference type="CDD" id="cd07012">
    <property type="entry name" value="PBP2_Bug_TTT"/>
    <property type="match status" value="1"/>
</dbReference>
<evidence type="ECO:0000313" key="2">
    <source>
        <dbReference type="EMBL" id="GGJ42907.1"/>
    </source>
</evidence>
<gene>
    <name evidence="2" type="ORF">GCM10011320_58100</name>
</gene>
<comment type="similarity">
    <text evidence="1">Belongs to the UPF0065 (bug) family.</text>
</comment>
<protein>
    <submittedName>
        <fullName evidence="2">Exported protein</fullName>
    </submittedName>
</protein>
<dbReference type="Gene3D" id="3.40.190.150">
    <property type="entry name" value="Bordetella uptake gene, domain 1"/>
    <property type="match status" value="1"/>
</dbReference>
<dbReference type="PANTHER" id="PTHR42928:SF5">
    <property type="entry name" value="BLR1237 PROTEIN"/>
    <property type="match status" value="1"/>
</dbReference>
<comment type="caution">
    <text evidence="2">The sequence shown here is derived from an EMBL/GenBank/DDBJ whole genome shotgun (WGS) entry which is preliminary data.</text>
</comment>
<dbReference type="Pfam" id="PF03401">
    <property type="entry name" value="TctC"/>
    <property type="match status" value="1"/>
</dbReference>
<dbReference type="Gene3D" id="3.40.190.10">
    <property type="entry name" value="Periplasmic binding protein-like II"/>
    <property type="match status" value="1"/>
</dbReference>
<dbReference type="PANTHER" id="PTHR42928">
    <property type="entry name" value="TRICARBOXYLATE-BINDING PROTEIN"/>
    <property type="match status" value="1"/>
</dbReference>
<evidence type="ECO:0000313" key="3">
    <source>
        <dbReference type="Proteomes" id="UP000661507"/>
    </source>
</evidence>